<organism evidence="2 3">
    <name type="scientific">Teichococcus coralli</name>
    <dbReference type="NCBI Taxonomy" id="2545983"/>
    <lineage>
        <taxon>Bacteria</taxon>
        <taxon>Pseudomonadati</taxon>
        <taxon>Pseudomonadota</taxon>
        <taxon>Alphaproteobacteria</taxon>
        <taxon>Acetobacterales</taxon>
        <taxon>Roseomonadaceae</taxon>
        <taxon>Roseomonas</taxon>
    </lineage>
</organism>
<dbReference type="OrthoDB" id="7273528at2"/>
<accession>A0A845B8R6</accession>
<evidence type="ECO:0000313" key="2">
    <source>
        <dbReference type="EMBL" id="MXP62484.1"/>
    </source>
</evidence>
<dbReference type="RefSeq" id="WP_160935583.1">
    <property type="nucleotide sequence ID" value="NZ_SNVJ01000002.1"/>
</dbReference>
<dbReference type="AlphaFoldDB" id="A0A845B8R6"/>
<evidence type="ECO:0000313" key="3">
    <source>
        <dbReference type="Proteomes" id="UP000460715"/>
    </source>
</evidence>
<protein>
    <submittedName>
        <fullName evidence="2">Uncharacterized protein</fullName>
    </submittedName>
</protein>
<sequence length="164" mass="16806">MRRVAEDLEDASPEIARHVRSAADSVDSLATALRERSVGDLVGEVNEFARRQPVAFFGAAMVAGFALTRFARSSARDTYPPRSTAGSGSMAHRAGRPAYAAADTNRSPTMAPGWVPDGTDRKGSAESGELRPATMPAATLGGAAAHKPGTASPGSMPGPTGGTP</sequence>
<proteinExistence type="predicted"/>
<keyword evidence="3" id="KW-1185">Reference proteome</keyword>
<evidence type="ECO:0000256" key="1">
    <source>
        <dbReference type="SAM" id="MobiDB-lite"/>
    </source>
</evidence>
<feature type="compositionally biased region" description="Low complexity" evidence="1">
    <location>
        <begin position="148"/>
        <end position="158"/>
    </location>
</feature>
<comment type="caution">
    <text evidence="2">The sequence shown here is derived from an EMBL/GenBank/DDBJ whole genome shotgun (WGS) entry which is preliminary data.</text>
</comment>
<dbReference type="Proteomes" id="UP000460715">
    <property type="component" value="Unassembled WGS sequence"/>
</dbReference>
<name>A0A845B8R6_9PROT</name>
<reference evidence="2 3" key="1">
    <citation type="submission" date="2019-03" db="EMBL/GenBank/DDBJ databases">
        <title>Roseomonas sp. a novel Roseomonas species isolated from Sea whip Gorgonian.</title>
        <authorList>
            <person name="Li F."/>
            <person name="Pan X."/>
            <person name="Huang S."/>
            <person name="Li Z."/>
            <person name="Meng B."/>
        </authorList>
    </citation>
    <scope>NUCLEOTIDE SEQUENCE [LARGE SCALE GENOMIC DNA]</scope>
    <source>
        <strain evidence="2 3">M0104</strain>
    </source>
</reference>
<feature type="region of interest" description="Disordered" evidence="1">
    <location>
        <begin position="73"/>
        <end position="164"/>
    </location>
</feature>
<dbReference type="EMBL" id="SNVJ01000002">
    <property type="protein sequence ID" value="MXP62484.1"/>
    <property type="molecule type" value="Genomic_DNA"/>
</dbReference>
<gene>
    <name evidence="2" type="ORF">E0493_03835</name>
</gene>